<evidence type="ECO:0000313" key="4">
    <source>
        <dbReference type="EMBL" id="MDE1469334.1"/>
    </source>
</evidence>
<sequence length="90" mass="10336">MDSNTVFDRGTILFDVNNDKAKTIDEVMQEVNKALIEKGYNPVNQIVGYVMSGDPTYITSHNDARNLIQKIERDELLEELVKRYLSSIQE</sequence>
<dbReference type="EMBL" id="JAQSVD010000002">
    <property type="protein sequence ID" value="MDE1469334.1"/>
    <property type="molecule type" value="Genomic_DNA"/>
</dbReference>
<evidence type="ECO:0000313" key="6">
    <source>
        <dbReference type="Proteomes" id="UP001215087"/>
    </source>
</evidence>
<evidence type="ECO:0000313" key="5">
    <source>
        <dbReference type="Proteomes" id="UP000192391"/>
    </source>
</evidence>
<reference evidence="4 6" key="4">
    <citation type="submission" date="2023-02" db="EMBL/GenBank/DDBJ databases">
        <title>Comparative genome analysis of Eubacterium limosum species.</title>
        <authorList>
            <person name="Bak J.E."/>
        </authorList>
    </citation>
    <scope>NUCLEOTIDE SEQUENCE [LARGE SCALE GENOMIC DNA]</scope>
    <source>
        <strain evidence="4 6">KGMB01548</strain>
    </source>
</reference>
<name>A0A0U3E6S1_EUBLI</name>
<dbReference type="NCBIfam" id="NF003997">
    <property type="entry name" value="PRK05473.1"/>
    <property type="match status" value="1"/>
</dbReference>
<reference evidence="5" key="2">
    <citation type="journal article" date="2017" name="Sci. Rep.">
        <title>Determination of the Genome and Primary Transcriptome of Syngas Fermenting Eubacterium limosum ATCC 8486.</title>
        <authorList>
            <person name="Song Y."/>
            <person name="Shin J."/>
            <person name="Jeong Y."/>
            <person name="Jin S."/>
            <person name="Lee J.K."/>
            <person name="Kim D.R."/>
            <person name="Kim S.C."/>
            <person name="Cho S."/>
            <person name="Cho B.K."/>
        </authorList>
    </citation>
    <scope>NUCLEOTIDE SEQUENCE [LARGE SCALE GENOMIC DNA]</scope>
    <source>
        <strain evidence="5">ATCC 8486</strain>
    </source>
</reference>
<evidence type="ECO:0000256" key="2">
    <source>
        <dbReference type="HAMAP-Rule" id="MF_01507"/>
    </source>
</evidence>
<dbReference type="GeneID" id="68364650"/>
<dbReference type="OrthoDB" id="9796303at2"/>
<dbReference type="PANTHER" id="PTHR40067">
    <property type="entry name" value="UPF0297 PROTEIN YRZL"/>
    <property type="match status" value="1"/>
</dbReference>
<accession>A0A0U3E6S1</accession>
<evidence type="ECO:0000313" key="3">
    <source>
        <dbReference type="EMBL" id="ARD65435.1"/>
    </source>
</evidence>
<dbReference type="Proteomes" id="UP001215087">
    <property type="component" value="Unassembled WGS sequence"/>
</dbReference>
<dbReference type="InterPro" id="IPR009309">
    <property type="entry name" value="IreB"/>
</dbReference>
<dbReference type="RefSeq" id="WP_013382004.1">
    <property type="nucleotide sequence ID" value="NZ_CP019962.1"/>
</dbReference>
<organism evidence="3 5">
    <name type="scientific">Eubacterium limosum</name>
    <dbReference type="NCBI Taxonomy" id="1736"/>
    <lineage>
        <taxon>Bacteria</taxon>
        <taxon>Bacillati</taxon>
        <taxon>Bacillota</taxon>
        <taxon>Clostridia</taxon>
        <taxon>Eubacteriales</taxon>
        <taxon>Eubacteriaceae</taxon>
        <taxon>Eubacterium</taxon>
    </lineage>
</organism>
<dbReference type="AlphaFoldDB" id="A0A0U3E6S1"/>
<keyword evidence="6" id="KW-1185">Reference proteome</keyword>
<dbReference type="EMBL" id="CP019962">
    <property type="protein sequence ID" value="ARD65435.1"/>
    <property type="molecule type" value="Genomic_DNA"/>
</dbReference>
<comment type="similarity">
    <text evidence="1 2">Belongs to the UPF0297 family.</text>
</comment>
<proteinExistence type="inferred from homology"/>
<gene>
    <name evidence="3" type="ORF">B2M23_07730</name>
    <name evidence="4" type="ORF">PTZ04_03600</name>
</gene>
<dbReference type="PANTHER" id="PTHR40067:SF1">
    <property type="entry name" value="UPF0297 PROTEIN YRZL"/>
    <property type="match status" value="1"/>
</dbReference>
<dbReference type="PIRSF" id="PIRSF037258">
    <property type="entry name" value="DUF965_bac"/>
    <property type="match status" value="1"/>
</dbReference>
<dbReference type="HAMAP" id="MF_01507">
    <property type="entry name" value="UPF0297"/>
    <property type="match status" value="1"/>
</dbReference>
<reference evidence="3" key="1">
    <citation type="journal article" date="2015" name="Genome Announc.">
        <title>Draft Genome Sequence of Chemolithoautotrophic Acetogenic Butanol-Producing Eubacterium limosum ATCC 8486.</title>
        <authorList>
            <person name="Song Y."/>
            <person name="Cho B.K."/>
        </authorList>
    </citation>
    <scope>NUCLEOTIDE SEQUENCE</scope>
    <source>
        <strain evidence="3">ATCC 8486</strain>
    </source>
</reference>
<dbReference type="KEGG" id="elim:B2M23_07730"/>
<evidence type="ECO:0000256" key="1">
    <source>
        <dbReference type="ARBA" id="ARBA00010888"/>
    </source>
</evidence>
<protein>
    <recommendedName>
        <fullName evidence="2">UPF0297 protein B2M23_07730</fullName>
    </recommendedName>
</protein>
<reference evidence="3" key="3">
    <citation type="submission" date="2017-02" db="EMBL/GenBank/DDBJ databases">
        <title>Integrative analysis reveals regulation of autotrophic growth of syngas fermenting bacteria at the translational level.</title>
        <authorList>
            <person name="Song Y."/>
            <person name="Shin J."/>
            <person name="Jeong Y."/>
            <person name="Jin S."/>
            <person name="Kim D.R."/>
            <person name="Kim S.C."/>
            <person name="Cho S."/>
            <person name="Cho B.-K."/>
        </authorList>
    </citation>
    <scope>NUCLEOTIDE SEQUENCE</scope>
    <source>
        <strain evidence="3">ATCC 8486</strain>
    </source>
</reference>
<dbReference type="Proteomes" id="UP000192391">
    <property type="component" value="Chromosome"/>
</dbReference>
<dbReference type="Pfam" id="PF06135">
    <property type="entry name" value="IreB"/>
    <property type="match status" value="1"/>
</dbReference>